<dbReference type="InterPro" id="IPR053143">
    <property type="entry name" value="Arylsulfate_ST"/>
</dbReference>
<dbReference type="EMBL" id="RYZS01000002">
    <property type="protein sequence ID" value="RVU92685.1"/>
    <property type="molecule type" value="Genomic_DNA"/>
</dbReference>
<dbReference type="Pfam" id="PF05935">
    <property type="entry name" value="Arylsulfotrans"/>
    <property type="match status" value="1"/>
</dbReference>
<dbReference type="Gene3D" id="2.60.40.3100">
    <property type="entry name" value="Arylsulphate sulphotransferase monomer, N-terminal domain"/>
    <property type="match status" value="1"/>
</dbReference>
<accession>A0A2N8PU65</accession>
<dbReference type="AlphaFoldDB" id="A0A2N8PU65"/>
<dbReference type="InterPro" id="IPR010262">
    <property type="entry name" value="Arylsulfotransferase_bact"/>
</dbReference>
<organism evidence="2 3">
    <name type="scientific">Enterococcus avium</name>
    <name type="common">Streptococcus avium</name>
    <dbReference type="NCBI Taxonomy" id="33945"/>
    <lineage>
        <taxon>Bacteria</taxon>
        <taxon>Bacillati</taxon>
        <taxon>Bacillota</taxon>
        <taxon>Bacilli</taxon>
        <taxon>Lactobacillales</taxon>
        <taxon>Enterococcaceae</taxon>
        <taxon>Enterococcus</taxon>
    </lineage>
</organism>
<dbReference type="RefSeq" id="WP_102873262.1">
    <property type="nucleotide sequence ID" value="NZ_JBPFKW010000310.1"/>
</dbReference>
<dbReference type="PANTHER" id="PTHR35340:SF10">
    <property type="entry name" value="CYTOPLASMIC PROTEIN"/>
    <property type="match status" value="1"/>
</dbReference>
<reference evidence="2 3" key="1">
    <citation type="submission" date="2018-12" db="EMBL/GenBank/DDBJ databases">
        <title>A novel vanA-carrying plasmid in a clinical isolate of Enterococcus avium.</title>
        <authorList>
            <person name="Bernasconi O.J."/>
            <person name="Luzzaro F."/>
            <person name="Endimiani A."/>
        </authorList>
    </citation>
    <scope>NUCLEOTIDE SEQUENCE [LARGE SCALE GENOMIC DNA]</scope>
    <source>
        <strain evidence="2 3">LC0559/18</strain>
    </source>
</reference>
<evidence type="ECO:0000313" key="2">
    <source>
        <dbReference type="EMBL" id="RVU92685.1"/>
    </source>
</evidence>
<sequence length="545" mass="61697">MRATLKKLTYCIGVTVCLTGCGVSGSVSNEVDTEEQLSVSLNDEWQEMQSEKEKKYQNLLKSGEYTEDNIYVQLDPYDASPLSALLLFQTEDAMTVDISVAGKDEATTIKNSFDDYETDHSIPVLGLYPDTENEVTVTLTDESGNSMEKTVTIKTGTLAKSIANIEVKEADTTKMELGDSELTFVVPSTKRAYAFDANGDVRWYSTRYNSHIFKELTNGNLLYLTKESNDADTYNVLLETDYLGKIYHRYDFSSSSAANDTGKSEGEMTVIHHDGIELPSGNFLLTVNDGSNYIEDTMIELNRETGEIEKTIDLKDILPEAFYEDYDSTSREDGKVDWFHQNSVEYDEADNSIIISGRHQDTIMKIDYDTSEIKWIMGDSSGWPESYQKYFLKGDVKASGGQHAAIVLPDQDDNDETTDILYYDNNISVTRGDEETSEKYSEARQVRINDAEMTIEEVWTFGEDLGEDYYTKIIGSARYLRNTGNRLVNFGYRDEGQTSSIMEVTEEGETVLKVDLTDFPTSAWAYRAERFSLYNEGWTYELKEE</sequence>
<proteinExistence type="predicted"/>
<evidence type="ECO:0000313" key="3">
    <source>
        <dbReference type="Proteomes" id="UP000288388"/>
    </source>
</evidence>
<gene>
    <name evidence="2" type="ORF">EK398_19535</name>
</gene>
<dbReference type="PANTHER" id="PTHR35340">
    <property type="entry name" value="PQQ ENZYME REPEAT PROTEIN-RELATED"/>
    <property type="match status" value="1"/>
</dbReference>
<dbReference type="GO" id="GO:0004062">
    <property type="term" value="F:aryl sulfotransferase activity"/>
    <property type="evidence" value="ECO:0007669"/>
    <property type="project" value="InterPro"/>
</dbReference>
<dbReference type="Proteomes" id="UP000288388">
    <property type="component" value="Unassembled WGS sequence"/>
</dbReference>
<dbReference type="Pfam" id="PF17425">
    <property type="entry name" value="Arylsulfotran_N"/>
    <property type="match status" value="1"/>
</dbReference>
<keyword evidence="2" id="KW-0808">Transferase</keyword>
<dbReference type="InterPro" id="IPR038477">
    <property type="entry name" value="ASST_N_sf"/>
</dbReference>
<dbReference type="InterPro" id="IPR035391">
    <property type="entry name" value="Arylsulfotran_N"/>
</dbReference>
<feature type="domain" description="Arylsulfotransferase N-terminal" evidence="1">
    <location>
        <begin position="72"/>
        <end position="156"/>
    </location>
</feature>
<name>A0A2N8PU65_ENTAV</name>
<dbReference type="SUPFAM" id="SSF50998">
    <property type="entry name" value="Quinoprotein alcohol dehydrogenase-like"/>
    <property type="match status" value="1"/>
</dbReference>
<dbReference type="InterPro" id="IPR011047">
    <property type="entry name" value="Quinoprotein_ADH-like_sf"/>
</dbReference>
<protein>
    <submittedName>
        <fullName evidence="2">Aryl-sulfate sulfotransferase</fullName>
    </submittedName>
</protein>
<evidence type="ECO:0000259" key="1">
    <source>
        <dbReference type="Pfam" id="PF17425"/>
    </source>
</evidence>
<comment type="caution">
    <text evidence="2">The sequence shown here is derived from an EMBL/GenBank/DDBJ whole genome shotgun (WGS) entry which is preliminary data.</text>
</comment>